<dbReference type="EMBL" id="FQZZ01000004">
    <property type="protein sequence ID" value="SHK29190.1"/>
    <property type="molecule type" value="Genomic_DNA"/>
</dbReference>
<proteinExistence type="predicted"/>
<dbReference type="SUPFAM" id="SSF50494">
    <property type="entry name" value="Trypsin-like serine proteases"/>
    <property type="match status" value="1"/>
</dbReference>
<dbReference type="PROSITE" id="PS00134">
    <property type="entry name" value="TRYPSIN_HIS"/>
    <property type="match status" value="1"/>
</dbReference>
<feature type="signal peptide" evidence="3">
    <location>
        <begin position="1"/>
        <end position="20"/>
    </location>
</feature>
<dbReference type="PROSITE" id="PS50240">
    <property type="entry name" value="TRYPSIN_DOM"/>
    <property type="match status" value="1"/>
</dbReference>
<feature type="domain" description="Peptidase S1" evidence="4">
    <location>
        <begin position="11"/>
        <end position="233"/>
    </location>
</feature>
<dbReference type="InterPro" id="IPR001254">
    <property type="entry name" value="Trypsin_dom"/>
</dbReference>
<dbReference type="Proteomes" id="UP000324252">
    <property type="component" value="Unassembled WGS sequence"/>
</dbReference>
<dbReference type="PANTHER" id="PTHR15462:SF8">
    <property type="entry name" value="SERINE PROTEASE"/>
    <property type="match status" value="1"/>
</dbReference>
<dbReference type="Gene3D" id="2.40.10.10">
    <property type="entry name" value="Trypsin-like serine proteases"/>
    <property type="match status" value="2"/>
</dbReference>
<accession>A0A1H0HYU4</accession>
<name>A0A1H0HYU4_9RHOB</name>
<gene>
    <name evidence="5" type="ORF">SAMN05444142_104220</name>
</gene>
<feature type="chain" id="PRO_5015064628" evidence="3">
    <location>
        <begin position="21"/>
        <end position="271"/>
    </location>
</feature>
<dbReference type="InterPro" id="IPR018114">
    <property type="entry name" value="TRYPSIN_HIS"/>
</dbReference>
<dbReference type="InterPro" id="IPR043504">
    <property type="entry name" value="Peptidase_S1_PA_chymotrypsin"/>
</dbReference>
<evidence type="ECO:0000259" key="4">
    <source>
        <dbReference type="PROSITE" id="PS50240"/>
    </source>
</evidence>
<dbReference type="RefSeq" id="WP_394852163.1">
    <property type="nucleotide sequence ID" value="NZ_FNIO01000004.1"/>
</dbReference>
<evidence type="ECO:0000256" key="1">
    <source>
        <dbReference type="ARBA" id="ARBA00022729"/>
    </source>
</evidence>
<dbReference type="SMART" id="SM00020">
    <property type="entry name" value="Tryp_SPc"/>
    <property type="match status" value="1"/>
</dbReference>
<dbReference type="InterPro" id="IPR050966">
    <property type="entry name" value="Glutamyl_endopeptidase"/>
</dbReference>
<organism evidence="5 6">
    <name type="scientific">Lutimaribacter pacificus</name>
    <dbReference type="NCBI Taxonomy" id="391948"/>
    <lineage>
        <taxon>Bacteria</taxon>
        <taxon>Pseudomonadati</taxon>
        <taxon>Pseudomonadota</taxon>
        <taxon>Alphaproteobacteria</taxon>
        <taxon>Rhodobacterales</taxon>
        <taxon>Roseobacteraceae</taxon>
        <taxon>Lutimaribacter</taxon>
    </lineage>
</organism>
<evidence type="ECO:0000256" key="3">
    <source>
        <dbReference type="SAM" id="SignalP"/>
    </source>
</evidence>
<dbReference type="InterPro" id="IPR001314">
    <property type="entry name" value="Peptidase_S1A"/>
</dbReference>
<protein>
    <submittedName>
        <fullName evidence="5">Trypsin</fullName>
    </submittedName>
</protein>
<keyword evidence="1 3" id="KW-0732">Signal</keyword>
<keyword evidence="6" id="KW-1185">Reference proteome</keyword>
<dbReference type="InterPro" id="IPR009003">
    <property type="entry name" value="Peptidase_S1_PA"/>
</dbReference>
<evidence type="ECO:0000313" key="6">
    <source>
        <dbReference type="Proteomes" id="UP000324252"/>
    </source>
</evidence>
<dbReference type="GO" id="GO:0004252">
    <property type="term" value="F:serine-type endopeptidase activity"/>
    <property type="evidence" value="ECO:0007669"/>
    <property type="project" value="InterPro"/>
</dbReference>
<dbReference type="Pfam" id="PF00089">
    <property type="entry name" value="Trypsin"/>
    <property type="match status" value="1"/>
</dbReference>
<feature type="region of interest" description="Disordered" evidence="2">
    <location>
        <begin position="247"/>
        <end position="271"/>
    </location>
</feature>
<sequence length="271" mass="28842">MLKQYLFCLMIFGLATQAGAGDTPLLRLDTGDDGRGWEAVGRLEIGQEGFCTGSLIGDDLVLTAAHCLFHKGSGARVAPGDIEFRAGWRNGRAEAYRQVRRAVVHPDYVYGGSVVSDRVRNDIALLQLDRPIRTTAVTPFETVPGRGSGQPVGIVSYAHDRADAPSLQELCSVIGSQKGVLVTSCDVDFGSSGSPIFSFEGDMPRIVSVVSAKARMDGKPVALGTDLVRPLADLRAALAHDDGTFLRAPSGDAADTRDQGRRATGAKFLRP</sequence>
<dbReference type="PANTHER" id="PTHR15462">
    <property type="entry name" value="SERINE PROTEASE"/>
    <property type="match status" value="1"/>
</dbReference>
<dbReference type="PRINTS" id="PR00722">
    <property type="entry name" value="CHYMOTRYPSIN"/>
</dbReference>
<evidence type="ECO:0000313" key="5">
    <source>
        <dbReference type="EMBL" id="SHK29190.1"/>
    </source>
</evidence>
<dbReference type="AlphaFoldDB" id="A0A1H0HYU4"/>
<dbReference type="GO" id="GO:0006508">
    <property type="term" value="P:proteolysis"/>
    <property type="evidence" value="ECO:0007669"/>
    <property type="project" value="InterPro"/>
</dbReference>
<evidence type="ECO:0000256" key="2">
    <source>
        <dbReference type="SAM" id="MobiDB-lite"/>
    </source>
</evidence>
<reference evidence="5 6" key="1">
    <citation type="submission" date="2016-11" db="EMBL/GenBank/DDBJ databases">
        <authorList>
            <person name="Varghese N."/>
            <person name="Submissions S."/>
        </authorList>
    </citation>
    <scope>NUCLEOTIDE SEQUENCE [LARGE SCALE GENOMIC DNA]</scope>
    <source>
        <strain evidence="5 6">DSM 29620</strain>
    </source>
</reference>